<organism evidence="7 8">
    <name type="scientific">Spirosoma fluviale</name>
    <dbReference type="NCBI Taxonomy" id="1597977"/>
    <lineage>
        <taxon>Bacteria</taxon>
        <taxon>Pseudomonadati</taxon>
        <taxon>Bacteroidota</taxon>
        <taxon>Cytophagia</taxon>
        <taxon>Cytophagales</taxon>
        <taxon>Cytophagaceae</taxon>
        <taxon>Spirosoma</taxon>
    </lineage>
</organism>
<sequence length="714" mass="79064">MFFVMAPATRPDAGGIFGRRAIFYSYRRSLLTSGRVAGARTNNPPNMTKLFTTLLLTLTLGAQAQKTTTVWLDDLPIQTFSEGLRPVKAKHNYSDDTLRINGTRYVRGLGAQSPCVLAFDLGKKATRFSALIAADDLGNKDIPLTFYVLGDGKVLFESKPMRIGDAPVPINVDLTGIRQLGLLVTDKVGGVGNKRTYCNWVDAQVDMLGNAMPEHIQHPGETYNLTPPPSKKPKINSATLFGATPGNPFLYLIAATGDRPMTFSAKGIPQGLTLDQKTGIITGRVAQRGTYRATLGAKNKLGQATKELTIKIGDTIALTPPIGWNGWNSWEAHIDREKVIASAEAMVKMGLRDHGWTYINIDDAWQGKRGGPLNALQPNAKFPQFKEMVDYIHSLGLRAGLYSTPYISSYGGYAGASSNSAFGGETHETIMVDRRAFNRIAKYRFETEDARQMAEWGFDFLKYDWRIDVNSTERMSTALKKSGRDIIFSLSNNAPFEKVADWARLSNMYRTGPDIKDSWTSLYLTSFSLDKWAPYTGPGHWADPDMMILGKVSIGPVLHDTRLTPDEQYSHVSIFSLLAAPMLIGCPIEQLDAFTLNLLTNDEVIAVNQDPLGKPARLIRNENGVEIWLKPLDDGSYAVGLFNTGDFGKTPQSYFQWGTETPEAFTFDFASIGLKGSYKLRDLWQQKDLGTFSETFKTSIRHHGVVMLKMVARK</sequence>
<dbReference type="GO" id="GO:0004557">
    <property type="term" value="F:alpha-galactosidase activity"/>
    <property type="evidence" value="ECO:0007669"/>
    <property type="project" value="UniProtKB-EC"/>
</dbReference>
<evidence type="ECO:0000259" key="6">
    <source>
        <dbReference type="SMART" id="SM00776"/>
    </source>
</evidence>
<dbReference type="GO" id="GO:0005975">
    <property type="term" value="P:carbohydrate metabolic process"/>
    <property type="evidence" value="ECO:0007669"/>
    <property type="project" value="InterPro"/>
</dbReference>
<dbReference type="InterPro" id="IPR013780">
    <property type="entry name" value="Glyco_hydro_b"/>
</dbReference>
<keyword evidence="8" id="KW-1185">Reference proteome</keyword>
<dbReference type="Proteomes" id="UP000219452">
    <property type="component" value="Unassembled WGS sequence"/>
</dbReference>
<keyword evidence="3 5" id="KW-0378">Hydrolase</keyword>
<feature type="domain" description="Glycosyl hydrolase family 98 putative carbohydrate-binding module" evidence="6">
    <location>
        <begin position="66"/>
        <end position="207"/>
    </location>
</feature>
<reference evidence="8" key="1">
    <citation type="submission" date="2017-09" db="EMBL/GenBank/DDBJ databases">
        <authorList>
            <person name="Varghese N."/>
            <person name="Submissions S."/>
        </authorList>
    </citation>
    <scope>NUCLEOTIDE SEQUENCE [LARGE SCALE GENOMIC DNA]</scope>
    <source>
        <strain evidence="8">DSM 29961</strain>
    </source>
</reference>
<evidence type="ECO:0000256" key="5">
    <source>
        <dbReference type="RuleBase" id="RU361168"/>
    </source>
</evidence>
<keyword evidence="4 5" id="KW-0326">Glycosidase</keyword>
<dbReference type="InterPro" id="IPR038637">
    <property type="entry name" value="NPCBM_sf"/>
</dbReference>
<dbReference type="InterPro" id="IPR017853">
    <property type="entry name" value="GH"/>
</dbReference>
<accession>A0A286G0Q2</accession>
<keyword evidence="2" id="KW-0732">Signal</keyword>
<protein>
    <recommendedName>
        <fullName evidence="5">Alpha-galactosidase</fullName>
        <ecNumber evidence="5">3.2.1.22</ecNumber>
    </recommendedName>
    <alternativeName>
        <fullName evidence="5">Melibiase</fullName>
    </alternativeName>
</protein>
<dbReference type="SMART" id="SM00776">
    <property type="entry name" value="NPCBM"/>
    <property type="match status" value="1"/>
</dbReference>
<evidence type="ECO:0000313" key="7">
    <source>
        <dbReference type="EMBL" id="SOD88574.1"/>
    </source>
</evidence>
<dbReference type="Pfam" id="PF17801">
    <property type="entry name" value="Melibiase_C"/>
    <property type="match status" value="1"/>
</dbReference>
<dbReference type="CDD" id="cd14792">
    <property type="entry name" value="GH27"/>
    <property type="match status" value="1"/>
</dbReference>
<dbReference type="InterPro" id="IPR015919">
    <property type="entry name" value="Cadherin-like_sf"/>
</dbReference>
<dbReference type="EC" id="3.2.1.22" evidence="5"/>
<evidence type="ECO:0000256" key="3">
    <source>
        <dbReference type="ARBA" id="ARBA00022801"/>
    </source>
</evidence>
<dbReference type="PANTHER" id="PTHR11452:SF75">
    <property type="entry name" value="ALPHA-GALACTOSIDASE MEL1"/>
    <property type="match status" value="1"/>
</dbReference>
<dbReference type="Gene3D" id="2.60.40.1180">
    <property type="entry name" value="Golgi alpha-mannosidase II"/>
    <property type="match status" value="1"/>
</dbReference>
<dbReference type="SUPFAM" id="SSF51445">
    <property type="entry name" value="(Trans)glycosidases"/>
    <property type="match status" value="1"/>
</dbReference>
<dbReference type="SUPFAM" id="SSF51011">
    <property type="entry name" value="Glycosyl hydrolase domain"/>
    <property type="match status" value="1"/>
</dbReference>
<dbReference type="Gene3D" id="2.60.120.1060">
    <property type="entry name" value="NPCBM/NEW2 domain"/>
    <property type="match status" value="1"/>
</dbReference>
<evidence type="ECO:0000256" key="2">
    <source>
        <dbReference type="ARBA" id="ARBA00022729"/>
    </source>
</evidence>
<dbReference type="Gene3D" id="2.60.40.10">
    <property type="entry name" value="Immunoglobulins"/>
    <property type="match status" value="1"/>
</dbReference>
<name>A0A286G0Q2_9BACT</name>
<evidence type="ECO:0000313" key="8">
    <source>
        <dbReference type="Proteomes" id="UP000219452"/>
    </source>
</evidence>
<dbReference type="PRINTS" id="PR00740">
    <property type="entry name" value="GLHYDRLASE27"/>
</dbReference>
<evidence type="ECO:0000256" key="4">
    <source>
        <dbReference type="ARBA" id="ARBA00023295"/>
    </source>
</evidence>
<dbReference type="InterPro" id="IPR008979">
    <property type="entry name" value="Galactose-bd-like_sf"/>
</dbReference>
<dbReference type="GO" id="GO:0016020">
    <property type="term" value="C:membrane"/>
    <property type="evidence" value="ECO:0007669"/>
    <property type="project" value="InterPro"/>
</dbReference>
<dbReference type="InterPro" id="IPR013785">
    <property type="entry name" value="Aldolase_TIM"/>
</dbReference>
<dbReference type="SUPFAM" id="SSF49313">
    <property type="entry name" value="Cadherin-like"/>
    <property type="match status" value="1"/>
</dbReference>
<dbReference type="GO" id="GO:0005509">
    <property type="term" value="F:calcium ion binding"/>
    <property type="evidence" value="ECO:0007669"/>
    <property type="project" value="InterPro"/>
</dbReference>
<comment type="similarity">
    <text evidence="1 5">Belongs to the glycosyl hydrolase 27 family.</text>
</comment>
<gene>
    <name evidence="7" type="ORF">SAMN06269250_2736</name>
</gene>
<dbReference type="SUPFAM" id="SSF49785">
    <property type="entry name" value="Galactose-binding domain-like"/>
    <property type="match status" value="1"/>
</dbReference>
<evidence type="ECO:0000256" key="1">
    <source>
        <dbReference type="ARBA" id="ARBA00009743"/>
    </source>
</evidence>
<dbReference type="PANTHER" id="PTHR11452">
    <property type="entry name" value="ALPHA-GALACTOSIDASE/ALPHA-N-ACETYLGALACTOSAMINIDASE"/>
    <property type="match status" value="1"/>
</dbReference>
<dbReference type="Gene3D" id="3.20.20.70">
    <property type="entry name" value="Aldolase class I"/>
    <property type="match status" value="1"/>
</dbReference>
<dbReference type="Pfam" id="PF05345">
    <property type="entry name" value="He_PIG"/>
    <property type="match status" value="1"/>
</dbReference>
<keyword evidence="5" id="KW-1015">Disulfide bond</keyword>
<dbReference type="Pfam" id="PF16499">
    <property type="entry name" value="Melibiase_2"/>
    <property type="match status" value="2"/>
</dbReference>
<dbReference type="InterPro" id="IPR013222">
    <property type="entry name" value="Glyco_hyd_98_carb-bd"/>
</dbReference>
<comment type="catalytic activity">
    <reaction evidence="5">
        <text>Hydrolysis of terminal, non-reducing alpha-D-galactose residues in alpha-D-galactosides, including galactose oligosaccharides, galactomannans and galactolipids.</text>
        <dbReference type="EC" id="3.2.1.22"/>
    </reaction>
</comment>
<proteinExistence type="inferred from homology"/>
<dbReference type="InterPro" id="IPR041233">
    <property type="entry name" value="Melibiase_C"/>
</dbReference>
<dbReference type="InterPro" id="IPR013783">
    <property type="entry name" value="Ig-like_fold"/>
</dbReference>
<dbReference type="EMBL" id="OCNH01000002">
    <property type="protein sequence ID" value="SOD88574.1"/>
    <property type="molecule type" value="Genomic_DNA"/>
</dbReference>
<dbReference type="InterPro" id="IPR002241">
    <property type="entry name" value="Glyco_hydro_27"/>
</dbReference>
<dbReference type="Pfam" id="PF08305">
    <property type="entry name" value="NPCBM"/>
    <property type="match status" value="1"/>
</dbReference>
<dbReference type="AlphaFoldDB" id="A0A286G0Q2"/>